<dbReference type="Proteomes" id="UP000007820">
    <property type="component" value="Unassembled WGS sequence"/>
</dbReference>
<dbReference type="EMBL" id="AFPW01000039">
    <property type="protein sequence ID" value="EGQ12679.1"/>
    <property type="molecule type" value="Genomic_DNA"/>
</dbReference>
<accession>F9D5Z8</accession>
<evidence type="ECO:0000313" key="2">
    <source>
        <dbReference type="EMBL" id="EGQ12679.1"/>
    </source>
</evidence>
<protein>
    <submittedName>
        <fullName evidence="2">ABC superfamily ATP binding cassette transporter</fullName>
    </submittedName>
</protein>
<reference evidence="2 3" key="1">
    <citation type="submission" date="2011-04" db="EMBL/GenBank/DDBJ databases">
        <authorList>
            <person name="Muzny D."/>
            <person name="Qin X."/>
            <person name="Deng J."/>
            <person name="Jiang H."/>
            <person name="Liu Y."/>
            <person name="Qu J."/>
            <person name="Song X.-Z."/>
            <person name="Zhang L."/>
            <person name="Thornton R."/>
            <person name="Coyle M."/>
            <person name="Francisco L."/>
            <person name="Jackson L."/>
            <person name="Javaid M."/>
            <person name="Korchina V."/>
            <person name="Kovar C."/>
            <person name="Mata R."/>
            <person name="Mathew T."/>
            <person name="Ngo R."/>
            <person name="Nguyen L."/>
            <person name="Nguyen N."/>
            <person name="Okwuonu G."/>
            <person name="Ongeri F."/>
            <person name="Pham C."/>
            <person name="Simmons D."/>
            <person name="Wilczek-Boney K."/>
            <person name="Hale W."/>
            <person name="Jakkamsetti A."/>
            <person name="Pham P."/>
            <person name="Ruth R."/>
            <person name="San Lucas F."/>
            <person name="Warren J."/>
            <person name="Zhang J."/>
            <person name="Zhao Z."/>
            <person name="Zhou C."/>
            <person name="Zhu D."/>
            <person name="Lee S."/>
            <person name="Bess C."/>
            <person name="Blankenburg K."/>
            <person name="Forbes L."/>
            <person name="Fu Q."/>
            <person name="Gubbala S."/>
            <person name="Hirani K."/>
            <person name="Jayaseelan J.C."/>
            <person name="Lara F."/>
            <person name="Munidasa M."/>
            <person name="Palculict T."/>
            <person name="Patil S."/>
            <person name="Pu L.-L."/>
            <person name="Saada N."/>
            <person name="Tang L."/>
            <person name="Weissenberger G."/>
            <person name="Zhu Y."/>
            <person name="Hemphill L."/>
            <person name="Shang Y."/>
            <person name="Youmans B."/>
            <person name="Ayvaz T."/>
            <person name="Ross M."/>
            <person name="Santibanez J."/>
            <person name="Aqrawi P."/>
            <person name="Gross S."/>
            <person name="Joshi V."/>
            <person name="Fowler G."/>
            <person name="Nazareth L."/>
            <person name="Reid J."/>
            <person name="Worley K."/>
            <person name="Petrosino J."/>
            <person name="Highlander S."/>
            <person name="Gibbs R."/>
        </authorList>
    </citation>
    <scope>NUCLEOTIDE SEQUENCE [LARGE SCALE GENOMIC DNA]</scope>
    <source>
        <strain evidence="2 3">DSM 3688</strain>
    </source>
</reference>
<organism evidence="2 3">
    <name type="scientific">Prevotella dentalis (strain ATCC 49559 / DSM 3688 / JCM 13448 / NCTC 12043 / ES 2772)</name>
    <name type="common">Mitsuokella dentalis</name>
    <dbReference type="NCBI Taxonomy" id="908937"/>
    <lineage>
        <taxon>Bacteria</taxon>
        <taxon>Pseudomonadati</taxon>
        <taxon>Bacteroidota</taxon>
        <taxon>Bacteroidia</taxon>
        <taxon>Bacteroidales</taxon>
        <taxon>Prevotellaceae</taxon>
        <taxon>Prevotella</taxon>
    </lineage>
</organism>
<evidence type="ECO:0000256" key="1">
    <source>
        <dbReference type="SAM" id="MobiDB-lite"/>
    </source>
</evidence>
<evidence type="ECO:0000313" key="3">
    <source>
        <dbReference type="Proteomes" id="UP000007820"/>
    </source>
</evidence>
<name>F9D5Z8_PREDD</name>
<dbReference type="AlphaFoldDB" id="F9D5Z8"/>
<proteinExistence type="predicted"/>
<feature type="compositionally biased region" description="Low complexity" evidence="1">
    <location>
        <begin position="1"/>
        <end position="20"/>
    </location>
</feature>
<feature type="region of interest" description="Disordered" evidence="1">
    <location>
        <begin position="1"/>
        <end position="43"/>
    </location>
</feature>
<gene>
    <name evidence="2" type="ORF">HMPREF9136_2276</name>
</gene>
<feature type="non-terminal residue" evidence="2">
    <location>
        <position position="1"/>
    </location>
</feature>
<comment type="caution">
    <text evidence="2">The sequence shown here is derived from an EMBL/GenBank/DDBJ whole genome shotgun (WGS) entry which is preliminary data.</text>
</comment>
<sequence length="106" mass="11620">PAAAPAAAKAPAPTAVAGDARQNYQEHKERQKKIRRAERSVEESEKKIARLEARLKELDTLLMHPDNAANMELVGEYTSAQAALDRENDAWLTLSEALETLRAAAV</sequence>